<sequence>WTEWTKWSPCLPKNDPLQNQGLRFRQRSCNAWNGKCGSSFSSISPDSDSQQDHQAENCDVQTTTISVATTAPGFNGSQFATKAAAQLVHATRTNNRPCNGQHYLYLDCNGYCINFRDLGYPNYPDCLRGGAKNSTAF</sequence>
<dbReference type="AlphaFoldDB" id="A0A915K4V6"/>
<proteinExistence type="predicted"/>
<name>A0A915K4V6_ROMCU</name>
<dbReference type="WBParaSite" id="nRc.2.0.1.t33363-RA">
    <property type="protein sequence ID" value="nRc.2.0.1.t33363-RA"/>
    <property type="gene ID" value="nRc.2.0.1.g33363"/>
</dbReference>
<keyword evidence="1" id="KW-1185">Reference proteome</keyword>
<evidence type="ECO:0000313" key="2">
    <source>
        <dbReference type="WBParaSite" id="nRc.2.0.1.t33363-RA"/>
    </source>
</evidence>
<reference evidence="2" key="1">
    <citation type="submission" date="2022-11" db="UniProtKB">
        <authorList>
            <consortium name="WormBaseParasite"/>
        </authorList>
    </citation>
    <scope>IDENTIFICATION</scope>
</reference>
<organism evidence="1 2">
    <name type="scientific">Romanomermis culicivorax</name>
    <name type="common">Nematode worm</name>
    <dbReference type="NCBI Taxonomy" id="13658"/>
    <lineage>
        <taxon>Eukaryota</taxon>
        <taxon>Metazoa</taxon>
        <taxon>Ecdysozoa</taxon>
        <taxon>Nematoda</taxon>
        <taxon>Enoplea</taxon>
        <taxon>Dorylaimia</taxon>
        <taxon>Mermithida</taxon>
        <taxon>Mermithoidea</taxon>
        <taxon>Mermithidae</taxon>
        <taxon>Romanomermis</taxon>
    </lineage>
</organism>
<accession>A0A915K4V6</accession>
<evidence type="ECO:0000313" key="1">
    <source>
        <dbReference type="Proteomes" id="UP000887565"/>
    </source>
</evidence>
<dbReference type="Proteomes" id="UP000887565">
    <property type="component" value="Unplaced"/>
</dbReference>
<protein>
    <submittedName>
        <fullName evidence="2">Uncharacterized protein</fullName>
    </submittedName>
</protein>